<dbReference type="Pfam" id="PF08239">
    <property type="entry name" value="SH3_3"/>
    <property type="match status" value="1"/>
</dbReference>
<dbReference type="Gene3D" id="2.30.30.40">
    <property type="entry name" value="SH3 Domains"/>
    <property type="match status" value="1"/>
</dbReference>
<sequence>MPSPNYLTDYLTVLAYAAGLIATLVLAAWLTPARWWRRPNLRAAGILVAGTWGLGALLLSLLPAAAPVMAATALAPHAGVSYTVFDDLNLRADKGIGAPRIAVAPAGTVVTTTGLRDGDWWQVSARIDGKEVRGWSSSLWLRRAEEARR</sequence>
<keyword evidence="4" id="KW-1185">Reference proteome</keyword>
<accession>A0ABX0M397</accession>
<name>A0ABX0M397_9BURK</name>
<evidence type="ECO:0000259" key="2">
    <source>
        <dbReference type="Pfam" id="PF08239"/>
    </source>
</evidence>
<evidence type="ECO:0000256" key="1">
    <source>
        <dbReference type="SAM" id="Phobius"/>
    </source>
</evidence>
<dbReference type="InterPro" id="IPR003646">
    <property type="entry name" value="SH3-like_bac-type"/>
</dbReference>
<organism evidence="3 4">
    <name type="scientific">Massilia aquatica</name>
    <dbReference type="NCBI Taxonomy" id="2609000"/>
    <lineage>
        <taxon>Bacteria</taxon>
        <taxon>Pseudomonadati</taxon>
        <taxon>Pseudomonadota</taxon>
        <taxon>Betaproteobacteria</taxon>
        <taxon>Burkholderiales</taxon>
        <taxon>Oxalobacteraceae</taxon>
        <taxon>Telluria group</taxon>
        <taxon>Massilia</taxon>
    </lineage>
</organism>
<keyword evidence="1" id="KW-0812">Transmembrane</keyword>
<dbReference type="RefSeq" id="WP_167075329.1">
    <property type="nucleotide sequence ID" value="NZ_VVIW01000002.1"/>
</dbReference>
<keyword evidence="1" id="KW-1133">Transmembrane helix</keyword>
<feature type="transmembrane region" description="Helical" evidence="1">
    <location>
        <begin position="43"/>
        <end position="62"/>
    </location>
</feature>
<proteinExistence type="predicted"/>
<protein>
    <submittedName>
        <fullName evidence="3">SH3 domain-containing protein</fullName>
    </submittedName>
</protein>
<dbReference type="EMBL" id="VVIW01000002">
    <property type="protein sequence ID" value="NHZ39550.1"/>
    <property type="molecule type" value="Genomic_DNA"/>
</dbReference>
<feature type="domain" description="SH3b" evidence="2">
    <location>
        <begin position="86"/>
        <end position="141"/>
    </location>
</feature>
<keyword evidence="1" id="KW-0472">Membrane</keyword>
<dbReference type="Proteomes" id="UP000819052">
    <property type="component" value="Unassembled WGS sequence"/>
</dbReference>
<comment type="caution">
    <text evidence="3">The sequence shown here is derived from an EMBL/GenBank/DDBJ whole genome shotgun (WGS) entry which is preliminary data.</text>
</comment>
<evidence type="ECO:0000313" key="4">
    <source>
        <dbReference type="Proteomes" id="UP000819052"/>
    </source>
</evidence>
<reference evidence="3 4" key="1">
    <citation type="submission" date="2019-09" db="EMBL/GenBank/DDBJ databases">
        <title>Taxonomy of Antarctic Massilia spp.: description of Massilia rubra sp. nov., Massilia aquatica sp. nov., Massilia mucilaginosa sp. nov., Massilia frigida sp. nov. isolated from streams, lakes and regoliths.</title>
        <authorList>
            <person name="Holochova P."/>
            <person name="Sedlacek I."/>
            <person name="Kralova S."/>
            <person name="Maslanova I."/>
            <person name="Busse H.-J."/>
            <person name="Stankova E."/>
            <person name="Vrbovska V."/>
            <person name="Kovarovic V."/>
            <person name="Bartak M."/>
            <person name="Svec P."/>
            <person name="Pantucek R."/>
        </authorList>
    </citation>
    <scope>NUCLEOTIDE SEQUENCE [LARGE SCALE GENOMIC DNA]</scope>
    <source>
        <strain evidence="3 4">CCM 8693</strain>
    </source>
</reference>
<evidence type="ECO:0000313" key="3">
    <source>
        <dbReference type="EMBL" id="NHZ39550.1"/>
    </source>
</evidence>
<gene>
    <name evidence="3" type="ORF">F1609_05110</name>
</gene>
<feature type="transmembrane region" description="Helical" evidence="1">
    <location>
        <begin position="12"/>
        <end position="31"/>
    </location>
</feature>